<keyword evidence="1" id="KW-1188">Viral release from host cell</keyword>
<dbReference type="InterPro" id="IPR054613">
    <property type="entry name" value="Peptidase_S78_dom"/>
</dbReference>
<proteinExistence type="predicted"/>
<dbReference type="GO" id="GO:0008233">
    <property type="term" value="F:peptidase activity"/>
    <property type="evidence" value="ECO:0007669"/>
    <property type="project" value="UniProtKB-KW"/>
</dbReference>
<sequence>MEQRKKEKQTTRELTVNSIRAMEGEGNERKFILSFSSEEPYERWWGTEILDHSDGAVDLTRLNEIGVLLFNHDRNRVIGKVNRAWIEDLRGMAEVEFDSDEDADLIYQKVKSGTLKTTSVGYQIDSWEEVMPNKQSADGRFTGPADIARKWTPYEISIVSVPADPTVGVGRELEEETEQGTQSRSTDWFERQLQINKNIINQGGNRR</sequence>
<reference evidence="5 6" key="1">
    <citation type="submission" date="2015-09" db="EMBL/GenBank/DDBJ databases">
        <authorList>
            <consortium name="Pathogen Informatics"/>
        </authorList>
    </citation>
    <scope>NUCLEOTIDE SEQUENCE [LARGE SCALE GENOMIC DNA]</scope>
    <source>
        <strain evidence="5 6">2789STDY5608866</strain>
    </source>
</reference>
<feature type="domain" description="Prohead serine protease" evidence="4">
    <location>
        <begin position="66"/>
        <end position="169"/>
    </location>
</feature>
<name>A0A173WPA8_9FIRM</name>
<protein>
    <submittedName>
        <fullName evidence="5">Phage prohead protease, HK97 family</fullName>
    </submittedName>
</protein>
<organism evidence="5 6">
    <name type="scientific">Dorea longicatena</name>
    <dbReference type="NCBI Taxonomy" id="88431"/>
    <lineage>
        <taxon>Bacteria</taxon>
        <taxon>Bacillati</taxon>
        <taxon>Bacillota</taxon>
        <taxon>Clostridia</taxon>
        <taxon>Lachnospirales</taxon>
        <taxon>Lachnospiraceae</taxon>
        <taxon>Dorea</taxon>
    </lineage>
</organism>
<dbReference type="Proteomes" id="UP000095439">
    <property type="component" value="Unassembled WGS sequence"/>
</dbReference>
<evidence type="ECO:0000256" key="2">
    <source>
        <dbReference type="ARBA" id="ARBA00022670"/>
    </source>
</evidence>
<dbReference type="EMBL" id="CYYY01000001">
    <property type="protein sequence ID" value="CUN41333.1"/>
    <property type="molecule type" value="Genomic_DNA"/>
</dbReference>
<gene>
    <name evidence="5" type="ORF">ERS852423_00378</name>
</gene>
<dbReference type="GO" id="GO:0006508">
    <property type="term" value="P:proteolysis"/>
    <property type="evidence" value="ECO:0007669"/>
    <property type="project" value="UniProtKB-KW"/>
</dbReference>
<evidence type="ECO:0000259" key="4">
    <source>
        <dbReference type="Pfam" id="PF04586"/>
    </source>
</evidence>
<dbReference type="AlphaFoldDB" id="A0A173WPA8"/>
<keyword evidence="3" id="KW-0378">Hydrolase</keyword>
<evidence type="ECO:0000256" key="3">
    <source>
        <dbReference type="ARBA" id="ARBA00022801"/>
    </source>
</evidence>
<evidence type="ECO:0000313" key="6">
    <source>
        <dbReference type="Proteomes" id="UP000095439"/>
    </source>
</evidence>
<accession>A0A173WPA8</accession>
<evidence type="ECO:0000313" key="5">
    <source>
        <dbReference type="EMBL" id="CUN41333.1"/>
    </source>
</evidence>
<evidence type="ECO:0000256" key="1">
    <source>
        <dbReference type="ARBA" id="ARBA00022612"/>
    </source>
</evidence>
<keyword evidence="2 5" id="KW-0645">Protease</keyword>
<dbReference type="RefSeq" id="WP_008396673.1">
    <property type="nucleotide sequence ID" value="NZ_CABIWY010000001.1"/>
</dbReference>
<dbReference type="Pfam" id="PF04586">
    <property type="entry name" value="Peptidase_S78"/>
    <property type="match status" value="1"/>
</dbReference>